<evidence type="ECO:0000256" key="1">
    <source>
        <dbReference type="SAM" id="MobiDB-lite"/>
    </source>
</evidence>
<dbReference type="EMBL" id="JBAHYK010000807">
    <property type="protein sequence ID" value="KAL0571177.1"/>
    <property type="molecule type" value="Genomic_DNA"/>
</dbReference>
<keyword evidence="3" id="KW-1185">Reference proteome</keyword>
<sequence>MGMGTGAVDEDKDDDDDLMAISPPKRTPVRGGAASRSRIRGGIVLGWTWRVVLIGLVEKDISMVGIKGEDEEE</sequence>
<feature type="region of interest" description="Disordered" evidence="1">
    <location>
        <begin position="1"/>
        <end position="33"/>
    </location>
</feature>
<reference evidence="2 3" key="1">
    <citation type="submission" date="2024-02" db="EMBL/GenBank/DDBJ databases">
        <title>A draft genome for the cacao thread blight pathogen Marasmius crinis-equi.</title>
        <authorList>
            <person name="Cohen S.P."/>
            <person name="Baruah I.K."/>
            <person name="Amoako-Attah I."/>
            <person name="Bukari Y."/>
            <person name="Meinhardt L.W."/>
            <person name="Bailey B.A."/>
        </authorList>
    </citation>
    <scope>NUCLEOTIDE SEQUENCE [LARGE SCALE GENOMIC DNA]</scope>
    <source>
        <strain evidence="2 3">GH-76</strain>
    </source>
</reference>
<organism evidence="2 3">
    <name type="scientific">Marasmius crinis-equi</name>
    <dbReference type="NCBI Taxonomy" id="585013"/>
    <lineage>
        <taxon>Eukaryota</taxon>
        <taxon>Fungi</taxon>
        <taxon>Dikarya</taxon>
        <taxon>Basidiomycota</taxon>
        <taxon>Agaricomycotina</taxon>
        <taxon>Agaricomycetes</taxon>
        <taxon>Agaricomycetidae</taxon>
        <taxon>Agaricales</taxon>
        <taxon>Marasmiineae</taxon>
        <taxon>Marasmiaceae</taxon>
        <taxon>Marasmius</taxon>
    </lineage>
</organism>
<evidence type="ECO:0000313" key="3">
    <source>
        <dbReference type="Proteomes" id="UP001465976"/>
    </source>
</evidence>
<comment type="caution">
    <text evidence="2">The sequence shown here is derived from an EMBL/GenBank/DDBJ whole genome shotgun (WGS) entry which is preliminary data.</text>
</comment>
<dbReference type="Proteomes" id="UP001465976">
    <property type="component" value="Unassembled WGS sequence"/>
</dbReference>
<evidence type="ECO:0000313" key="2">
    <source>
        <dbReference type="EMBL" id="KAL0571177.1"/>
    </source>
</evidence>
<feature type="compositionally biased region" description="Acidic residues" evidence="1">
    <location>
        <begin position="8"/>
        <end position="18"/>
    </location>
</feature>
<gene>
    <name evidence="2" type="ORF">V5O48_010779</name>
</gene>
<proteinExistence type="predicted"/>
<accession>A0ABR3F7V3</accession>
<protein>
    <submittedName>
        <fullName evidence="2">Uncharacterized protein</fullName>
    </submittedName>
</protein>
<name>A0ABR3F7V3_9AGAR</name>